<organism evidence="1 2">
    <name type="scientific">Varroa destructor</name>
    <name type="common">Honeybee mite</name>
    <dbReference type="NCBI Taxonomy" id="109461"/>
    <lineage>
        <taxon>Eukaryota</taxon>
        <taxon>Metazoa</taxon>
        <taxon>Ecdysozoa</taxon>
        <taxon>Arthropoda</taxon>
        <taxon>Chelicerata</taxon>
        <taxon>Arachnida</taxon>
        <taxon>Acari</taxon>
        <taxon>Parasitiformes</taxon>
        <taxon>Mesostigmata</taxon>
        <taxon>Gamasina</taxon>
        <taxon>Dermanyssoidea</taxon>
        <taxon>Varroidae</taxon>
        <taxon>Varroa</taxon>
    </lineage>
</organism>
<dbReference type="Proteomes" id="UP000594260">
    <property type="component" value="Unplaced"/>
</dbReference>
<dbReference type="RefSeq" id="XP_022663819.1">
    <property type="nucleotide sequence ID" value="XM_022808084.1"/>
</dbReference>
<evidence type="ECO:0000313" key="2">
    <source>
        <dbReference type="Proteomes" id="UP000594260"/>
    </source>
</evidence>
<keyword evidence="2" id="KW-1185">Reference proteome</keyword>
<evidence type="ECO:0000313" key="1">
    <source>
        <dbReference type="EnsemblMetazoa" id="XP_022663819"/>
    </source>
</evidence>
<dbReference type="GeneID" id="111251480"/>
<sequence>MPTFYTTVVSGSISWFLQTRIPNAWIGWLSKGLTIYIGSESLFHLKRFLQKETSSTAAASLSKTFQTLTVISGRMAETRRQDITTVTPNSATRTEATPTTILSRKTFTQDALSTVELAGYPLQSKPLESDELAFTGTCGSQLFDCSAYLCGGRGSFRWPSLTQGQLIGNNARDRAQEPRPSPGRPSCASIKLFSVKRARAQRVK</sequence>
<dbReference type="EnsemblMetazoa" id="XM_022808084">
    <property type="protein sequence ID" value="XP_022663819"/>
    <property type="gene ID" value="LOC111251480"/>
</dbReference>
<reference evidence="1" key="1">
    <citation type="submission" date="2021-01" db="UniProtKB">
        <authorList>
            <consortium name="EnsemblMetazoa"/>
        </authorList>
    </citation>
    <scope>IDENTIFICATION</scope>
</reference>
<accession>A0A7M7KCP2</accession>
<dbReference type="AlphaFoldDB" id="A0A7M7KCP2"/>
<proteinExistence type="predicted"/>
<protein>
    <submittedName>
        <fullName evidence="1">Uncharacterized protein</fullName>
    </submittedName>
</protein>
<name>A0A7M7KCP2_VARDE</name>